<dbReference type="KEGG" id="msar:MSAR_39370"/>
<proteinExistence type="predicted"/>
<dbReference type="Proteomes" id="UP000466445">
    <property type="component" value="Chromosome"/>
</dbReference>
<evidence type="ECO:0008006" key="4">
    <source>
        <dbReference type="Google" id="ProtNLM"/>
    </source>
</evidence>
<protein>
    <recommendedName>
        <fullName evidence="4">SHOCT domain-containing protein</fullName>
    </recommendedName>
</protein>
<keyword evidence="1" id="KW-1133">Transmembrane helix</keyword>
<reference evidence="2 3" key="1">
    <citation type="journal article" date="2019" name="Emerg. Microbes Infect.">
        <title>Comprehensive subspecies identification of 175 nontuberculous mycobacteria species based on 7547 genomic profiles.</title>
        <authorList>
            <person name="Matsumoto Y."/>
            <person name="Kinjo T."/>
            <person name="Motooka D."/>
            <person name="Nabeya D."/>
            <person name="Jung N."/>
            <person name="Uechi K."/>
            <person name="Horii T."/>
            <person name="Iida T."/>
            <person name="Fujita J."/>
            <person name="Nakamura S."/>
        </authorList>
    </citation>
    <scope>NUCLEOTIDE SEQUENCE [LARGE SCALE GENOMIC DNA]</scope>
    <source>
        <strain evidence="2 3">JCM 30395</strain>
    </source>
</reference>
<feature type="transmembrane region" description="Helical" evidence="1">
    <location>
        <begin position="36"/>
        <end position="57"/>
    </location>
</feature>
<keyword evidence="3" id="KW-1185">Reference proteome</keyword>
<evidence type="ECO:0000313" key="3">
    <source>
        <dbReference type="Proteomes" id="UP000466445"/>
    </source>
</evidence>
<keyword evidence="1" id="KW-0812">Transmembrane</keyword>
<dbReference type="AlphaFoldDB" id="A0A7I7SWV4"/>
<keyword evidence="1" id="KW-0472">Membrane</keyword>
<accession>A0A7I7SWV4</accession>
<dbReference type="EMBL" id="AP022595">
    <property type="protein sequence ID" value="BBY60801.1"/>
    <property type="molecule type" value="Genomic_DNA"/>
</dbReference>
<feature type="transmembrane region" description="Helical" evidence="1">
    <location>
        <begin position="64"/>
        <end position="81"/>
    </location>
</feature>
<feature type="transmembrane region" description="Helical" evidence="1">
    <location>
        <begin position="87"/>
        <end position="106"/>
    </location>
</feature>
<organism evidence="2 3">
    <name type="scientific">Mycolicibacterium sarraceniae</name>
    <dbReference type="NCBI Taxonomy" id="1534348"/>
    <lineage>
        <taxon>Bacteria</taxon>
        <taxon>Bacillati</taxon>
        <taxon>Actinomycetota</taxon>
        <taxon>Actinomycetes</taxon>
        <taxon>Mycobacteriales</taxon>
        <taxon>Mycobacteriaceae</taxon>
        <taxon>Mycolicibacterium</taxon>
    </lineage>
</organism>
<sequence>MWRTIATLSLLWCVLIVVPALIGSLMLDHVGSAASTGRVLGVWLVGYVAQFVVFLMISRRSPRPVLMGWFIASLVPWAADWTAPLSLWWLALWTALIAGYGVWLIGRVAELDQLRRDGVRGIGVVLEVIRPIFNVVVNKDAGRRVLRLSIELPSGTASYEARLTGTFILGEVPESEDRVAVRVDPHRPDRIELIEDEPILRAAPQPSDLEPEIAERLHTLKIMRDRGDLTDAEFATARERLLEQ</sequence>
<name>A0A7I7SWV4_9MYCO</name>
<evidence type="ECO:0000313" key="2">
    <source>
        <dbReference type="EMBL" id="BBY60801.1"/>
    </source>
</evidence>
<gene>
    <name evidence="2" type="ORF">MSAR_39370</name>
</gene>
<evidence type="ECO:0000256" key="1">
    <source>
        <dbReference type="SAM" id="Phobius"/>
    </source>
</evidence>